<comment type="caution">
    <text evidence="1">The sequence shown here is derived from an EMBL/GenBank/DDBJ whole genome shotgun (WGS) entry which is preliminary data.</text>
</comment>
<reference evidence="1 2" key="1">
    <citation type="journal article" date="2016" name="Appl. Environ. Microbiol.">
        <title>Lack of Overt Genome Reduction in the Bryostatin-Producing Bryozoan Symbiont "Candidatus Endobugula sertula".</title>
        <authorList>
            <person name="Miller I.J."/>
            <person name="Vanee N."/>
            <person name="Fong S.S."/>
            <person name="Lim-Fong G.E."/>
            <person name="Kwan J.C."/>
        </authorList>
    </citation>
    <scope>NUCLEOTIDE SEQUENCE [LARGE SCALE GENOMIC DNA]</scope>
    <source>
        <strain evidence="1">AB1-4</strain>
    </source>
</reference>
<evidence type="ECO:0000313" key="2">
    <source>
        <dbReference type="Proteomes" id="UP000242502"/>
    </source>
</evidence>
<gene>
    <name evidence="1" type="ORF">AB835_09555</name>
</gene>
<organism evidence="1 2">
    <name type="scientific">Candidatus Endobugula sertula</name>
    <name type="common">Bugula neritina bacterial symbiont</name>
    <dbReference type="NCBI Taxonomy" id="62101"/>
    <lineage>
        <taxon>Bacteria</taxon>
        <taxon>Pseudomonadati</taxon>
        <taxon>Pseudomonadota</taxon>
        <taxon>Gammaproteobacteria</taxon>
        <taxon>Cellvibrionales</taxon>
        <taxon>Cellvibrionaceae</taxon>
        <taxon>Candidatus Endobugula</taxon>
    </lineage>
</organism>
<protein>
    <submittedName>
        <fullName evidence="1">Uncharacterized protein</fullName>
    </submittedName>
</protein>
<accession>A0A1D2QP05</accession>
<evidence type="ECO:0000313" key="1">
    <source>
        <dbReference type="EMBL" id="ODS23316.1"/>
    </source>
</evidence>
<sequence>MNWVAYTINAGILKKTLSVKNHHQRSKVLQDIHAKELMHYVVLAAAICAKLKVEKNYVKQKYQSAINAIPTSKNLLVKLIGFSHKKVIHYVMSFVD</sequence>
<name>A0A1D2QP05_9GAMM</name>
<dbReference type="STRING" id="62101.AB835_09555"/>
<proteinExistence type="predicted"/>
<dbReference type="AlphaFoldDB" id="A0A1D2QP05"/>
<dbReference type="Proteomes" id="UP000242502">
    <property type="component" value="Unassembled WGS sequence"/>
</dbReference>
<dbReference type="EMBL" id="MDLC01000032">
    <property type="protein sequence ID" value="ODS23316.1"/>
    <property type="molecule type" value="Genomic_DNA"/>
</dbReference>